<dbReference type="InterPro" id="IPR018422">
    <property type="entry name" value="Cation/H_exchanger_CPA1"/>
</dbReference>
<evidence type="ECO:0000256" key="10">
    <source>
        <dbReference type="SAM" id="Phobius"/>
    </source>
</evidence>
<accession>A0ABT4PJF2</accession>
<evidence type="ECO:0000313" key="12">
    <source>
        <dbReference type="EMBL" id="MCZ8373186.1"/>
    </source>
</evidence>
<feature type="transmembrane region" description="Helical" evidence="10">
    <location>
        <begin position="327"/>
        <end position="350"/>
    </location>
</feature>
<comment type="caution">
    <text evidence="12">The sequence shown here is derived from an EMBL/GenBank/DDBJ whole genome shotgun (WGS) entry which is preliminary data.</text>
</comment>
<gene>
    <name evidence="12" type="ORF">O6P32_10790</name>
</gene>
<keyword evidence="6" id="KW-0915">Sodium</keyword>
<evidence type="ECO:0000256" key="2">
    <source>
        <dbReference type="ARBA" id="ARBA00022448"/>
    </source>
</evidence>
<dbReference type="EMBL" id="JAPZVM010000009">
    <property type="protein sequence ID" value="MCZ8373186.1"/>
    <property type="molecule type" value="Genomic_DNA"/>
</dbReference>
<evidence type="ECO:0000313" key="13">
    <source>
        <dbReference type="Proteomes" id="UP001141933"/>
    </source>
</evidence>
<keyword evidence="4 10" id="KW-0812">Transmembrane</keyword>
<keyword evidence="9" id="KW-0739">Sodium transport</keyword>
<evidence type="ECO:0000256" key="6">
    <source>
        <dbReference type="ARBA" id="ARBA00023053"/>
    </source>
</evidence>
<evidence type="ECO:0000259" key="11">
    <source>
        <dbReference type="Pfam" id="PF00999"/>
    </source>
</evidence>
<sequence length="711" mass="80297">MEDVSFLIPLLLTIGGLVIGALLKSLLKHSRIPYTVGLFAIGLALGLLNRTGVFDFWPNLTEAVDSVANIHPDLILYLFLPILIFDAAYELNLHIFKKTLANATLLAVPGLIICMLLTGALLVTVGHVVPGFGSWTWPFALMFGALISATDPVAVVALLHELKTSKRFSTLVDAESLLNDGTGIVCFMLFFGAYAGTGNSASASPVLEFIQVVSISTVLGFLLARIVLWFITRINSEEMIQNSVIILSAYLTFILSQYYLGVSGVIALLVFGLTITYVGKPRLKPQVNTFMESFWELLTYIANTLIFILVGIVIAEKVDFSWSSFAILLLIYVCLNLFRFAMIMLLYPLMKRMGYGLSKRESVILTWGGLRGALGMTLALMVSYTPAIPEDIRSQILFFTAGIVTLTLCVNATTTRWLLNKLGLIQVPSARLMMDYGIKSSIRENSEKYLERLEKREALAGSNWKKVSKYLTEVPQEPPHTPGTHAVLTEIRLRVLDREKATCRTIYDEGIIKPMSFRRLMNSLDELYDHDGTYPLNYRNSIFRYCHRTAILNKLRKRSFLQDTMSFYFRERIASIYDLGRGFIIIQKEDLKLLEELQTSDLLSKEQKHVLDTLRQEVSHNIQEMESLINELAESFPRAYRHALTQKSIRMLLSNERRQIRQLISNGILSEKDAEPLFESVDERADKLNRFQNTTIGTVLRHLLKTSKQKQ</sequence>
<dbReference type="RefSeq" id="WP_269878490.1">
    <property type="nucleotide sequence ID" value="NZ_JAPZVM010000009.1"/>
</dbReference>
<dbReference type="InterPro" id="IPR006153">
    <property type="entry name" value="Cation/H_exchanger_TM"/>
</dbReference>
<feature type="transmembrane region" description="Helical" evidence="10">
    <location>
        <begin position="34"/>
        <end position="54"/>
    </location>
</feature>
<feature type="transmembrane region" description="Helical" evidence="10">
    <location>
        <begin position="105"/>
        <end position="129"/>
    </location>
</feature>
<evidence type="ECO:0000256" key="8">
    <source>
        <dbReference type="ARBA" id="ARBA00023136"/>
    </source>
</evidence>
<evidence type="ECO:0000256" key="3">
    <source>
        <dbReference type="ARBA" id="ARBA00022475"/>
    </source>
</evidence>
<feature type="transmembrane region" description="Helical" evidence="10">
    <location>
        <begin position="135"/>
        <end position="157"/>
    </location>
</feature>
<evidence type="ECO:0000256" key="5">
    <source>
        <dbReference type="ARBA" id="ARBA00022989"/>
    </source>
</evidence>
<evidence type="ECO:0000256" key="4">
    <source>
        <dbReference type="ARBA" id="ARBA00022692"/>
    </source>
</evidence>
<feature type="transmembrane region" description="Helical" evidence="10">
    <location>
        <begin position="74"/>
        <end position="93"/>
    </location>
</feature>
<comment type="subcellular location">
    <subcellularLocation>
        <location evidence="1">Cell membrane</location>
        <topology evidence="1">Multi-pass membrane protein</topology>
    </subcellularLocation>
</comment>
<dbReference type="Gene3D" id="6.10.140.1330">
    <property type="match status" value="1"/>
</dbReference>
<feature type="transmembrane region" description="Helical" evidence="10">
    <location>
        <begin position="209"/>
        <end position="232"/>
    </location>
</feature>
<feature type="transmembrane region" description="Helical" evidence="10">
    <location>
        <begin position="396"/>
        <end position="419"/>
    </location>
</feature>
<evidence type="ECO:0000256" key="9">
    <source>
        <dbReference type="ARBA" id="ARBA00023201"/>
    </source>
</evidence>
<feature type="transmembrane region" description="Helical" evidence="10">
    <location>
        <begin position="244"/>
        <end position="277"/>
    </location>
</feature>
<evidence type="ECO:0000256" key="1">
    <source>
        <dbReference type="ARBA" id="ARBA00004651"/>
    </source>
</evidence>
<keyword evidence="7" id="KW-0406">Ion transport</keyword>
<feature type="domain" description="Cation/H+ exchanger transmembrane" evidence="11">
    <location>
        <begin position="21"/>
        <end position="421"/>
    </location>
</feature>
<feature type="transmembrane region" description="Helical" evidence="10">
    <location>
        <begin position="6"/>
        <end position="27"/>
    </location>
</feature>
<name>A0ABT4PJF2_9BACT</name>
<dbReference type="Proteomes" id="UP001141933">
    <property type="component" value="Unassembled WGS sequence"/>
</dbReference>
<evidence type="ECO:0000256" key="7">
    <source>
        <dbReference type="ARBA" id="ARBA00023065"/>
    </source>
</evidence>
<keyword evidence="3" id="KW-1003">Cell membrane</keyword>
<dbReference type="PANTHER" id="PTHR10110:SF86">
    <property type="entry name" value="SODIUM_HYDROGEN EXCHANGER 7"/>
    <property type="match status" value="1"/>
</dbReference>
<organism evidence="12 13">
    <name type="scientific">Phocaeicola acetigenes</name>
    <dbReference type="NCBI Taxonomy" id="3016083"/>
    <lineage>
        <taxon>Bacteria</taxon>
        <taxon>Pseudomonadati</taxon>
        <taxon>Bacteroidota</taxon>
        <taxon>Bacteroidia</taxon>
        <taxon>Bacteroidales</taxon>
        <taxon>Bacteroidaceae</taxon>
        <taxon>Phocaeicola</taxon>
    </lineage>
</organism>
<feature type="transmembrane region" description="Helical" evidence="10">
    <location>
        <begin position="362"/>
        <end position="384"/>
    </location>
</feature>
<keyword evidence="13" id="KW-1185">Reference proteome</keyword>
<keyword evidence="2" id="KW-0813">Transport</keyword>
<keyword evidence="5 10" id="KW-1133">Transmembrane helix</keyword>
<keyword evidence="8 10" id="KW-0472">Membrane</keyword>
<reference evidence="12" key="1">
    <citation type="submission" date="2022-12" db="EMBL/GenBank/DDBJ databases">
        <title>Phocaeicola acetigenes sp. nov., isolated feces from a healthy human.</title>
        <authorList>
            <person name="Do H."/>
            <person name="Ha Y.B."/>
            <person name="Kim J.-S."/>
            <person name="Suh M.K."/>
            <person name="Kim H.S."/>
            <person name="Lee J.-S."/>
        </authorList>
    </citation>
    <scope>NUCLEOTIDE SEQUENCE</scope>
    <source>
        <strain evidence="12">KGMB11183</strain>
    </source>
</reference>
<dbReference type="Pfam" id="PF00999">
    <property type="entry name" value="Na_H_Exchanger"/>
    <property type="match status" value="1"/>
</dbReference>
<proteinExistence type="predicted"/>
<protein>
    <submittedName>
        <fullName evidence="12">Cation:proton antiporter</fullName>
    </submittedName>
</protein>
<feature type="transmembrane region" description="Helical" evidence="10">
    <location>
        <begin position="177"/>
        <end position="197"/>
    </location>
</feature>
<dbReference type="PANTHER" id="PTHR10110">
    <property type="entry name" value="SODIUM/HYDROGEN EXCHANGER"/>
    <property type="match status" value="1"/>
</dbReference>
<feature type="transmembrane region" description="Helical" evidence="10">
    <location>
        <begin position="297"/>
        <end position="315"/>
    </location>
</feature>